<dbReference type="NCBIfam" id="TIGR01420">
    <property type="entry name" value="pilT_fam"/>
    <property type="match status" value="1"/>
</dbReference>
<dbReference type="PANTHER" id="PTHR30486">
    <property type="entry name" value="TWITCHING MOTILITY PROTEIN PILT"/>
    <property type="match status" value="1"/>
</dbReference>
<dbReference type="InterPro" id="IPR003593">
    <property type="entry name" value="AAA+_ATPase"/>
</dbReference>
<dbReference type="InterPro" id="IPR027417">
    <property type="entry name" value="P-loop_NTPase"/>
</dbReference>
<sequence length="362" mass="40423">MTYGKELIDKMKIKEMLSNAIDKNASDIFIIAGRPLSYKIMGEIISQNEEPLLSEDTYEIIYDIFKIADKDGIEELSKEGDVDFSFSLPKLGRFRVSAYKQRNSFAAVIRVVLFELPNPMELGIPEVVMNLYKKTKGLVLVTGPAGSGKSTTLACIVDKINSERNCHIMTFEDPIEFIHRHKKSIVSQREISTDSKSYISSLRSSLRQAPDVILIGEMRDLETIEIALTAAETGHLVLSSLHTTGAANTIDRIIDVFPPNQQQQVKIQLSMQLQAVISQQLIPSQICGRSAAFEVMLVNNAVSNLIRESKVHQLNSVIYSSEGRGMKSMDSSIIELYKNDKISKECALTYSIDSDSIVKHLK</sequence>
<name>A0ABS4GEW7_9FIRM</name>
<dbReference type="PANTHER" id="PTHR30486:SF16">
    <property type="entry name" value="TWITCHING MOTILITY PROTEIN PILT"/>
    <property type="match status" value="1"/>
</dbReference>
<dbReference type="CDD" id="cd01131">
    <property type="entry name" value="PilT"/>
    <property type="match status" value="1"/>
</dbReference>
<dbReference type="InterPro" id="IPR001482">
    <property type="entry name" value="T2SS/T4SS_dom"/>
</dbReference>
<dbReference type="Gene3D" id="3.30.450.90">
    <property type="match status" value="1"/>
</dbReference>
<feature type="domain" description="Bacterial type II secretion system protein E" evidence="2">
    <location>
        <begin position="206"/>
        <end position="220"/>
    </location>
</feature>
<protein>
    <submittedName>
        <fullName evidence="3">Twitching motility protein PilT</fullName>
    </submittedName>
</protein>
<comment type="caution">
    <text evidence="3">The sequence shown here is derived from an EMBL/GenBank/DDBJ whole genome shotgun (WGS) entry which is preliminary data.</text>
</comment>
<organism evidence="3 4">
    <name type="scientific">Sedimentibacter acidaminivorans</name>
    <dbReference type="NCBI Taxonomy" id="913099"/>
    <lineage>
        <taxon>Bacteria</taxon>
        <taxon>Bacillati</taxon>
        <taxon>Bacillota</taxon>
        <taxon>Tissierellia</taxon>
        <taxon>Sedimentibacter</taxon>
    </lineage>
</organism>
<dbReference type="EMBL" id="JAGGKS010000006">
    <property type="protein sequence ID" value="MBP1926236.1"/>
    <property type="molecule type" value="Genomic_DNA"/>
</dbReference>
<keyword evidence="4" id="KW-1185">Reference proteome</keyword>
<dbReference type="SUPFAM" id="SSF52540">
    <property type="entry name" value="P-loop containing nucleoside triphosphate hydrolases"/>
    <property type="match status" value="1"/>
</dbReference>
<dbReference type="Pfam" id="PF00437">
    <property type="entry name" value="T2SSE"/>
    <property type="match status" value="1"/>
</dbReference>
<accession>A0ABS4GEW7</accession>
<comment type="similarity">
    <text evidence="1">Belongs to the GSP E family.</text>
</comment>
<evidence type="ECO:0000256" key="1">
    <source>
        <dbReference type="ARBA" id="ARBA00006611"/>
    </source>
</evidence>
<dbReference type="Gene3D" id="3.40.50.300">
    <property type="entry name" value="P-loop containing nucleotide triphosphate hydrolases"/>
    <property type="match status" value="1"/>
</dbReference>
<dbReference type="InterPro" id="IPR050921">
    <property type="entry name" value="T4SS_GSP_E_ATPase"/>
</dbReference>
<evidence type="ECO:0000259" key="2">
    <source>
        <dbReference type="PROSITE" id="PS00662"/>
    </source>
</evidence>
<gene>
    <name evidence="3" type="ORF">J2Z76_002101</name>
</gene>
<dbReference type="SMART" id="SM00382">
    <property type="entry name" value="AAA"/>
    <property type="match status" value="1"/>
</dbReference>
<evidence type="ECO:0000313" key="4">
    <source>
        <dbReference type="Proteomes" id="UP001519342"/>
    </source>
</evidence>
<proteinExistence type="inferred from homology"/>
<dbReference type="PROSITE" id="PS00662">
    <property type="entry name" value="T2SP_E"/>
    <property type="match status" value="1"/>
</dbReference>
<evidence type="ECO:0000313" key="3">
    <source>
        <dbReference type="EMBL" id="MBP1926236.1"/>
    </source>
</evidence>
<dbReference type="Proteomes" id="UP001519342">
    <property type="component" value="Unassembled WGS sequence"/>
</dbReference>
<reference evidence="3 4" key="1">
    <citation type="submission" date="2021-03" db="EMBL/GenBank/DDBJ databases">
        <title>Genomic Encyclopedia of Type Strains, Phase IV (KMG-IV): sequencing the most valuable type-strain genomes for metagenomic binning, comparative biology and taxonomic classification.</title>
        <authorList>
            <person name="Goeker M."/>
        </authorList>
    </citation>
    <scope>NUCLEOTIDE SEQUENCE [LARGE SCALE GENOMIC DNA]</scope>
    <source>
        <strain evidence="3 4">DSM 24004</strain>
    </source>
</reference>
<dbReference type="InterPro" id="IPR006321">
    <property type="entry name" value="PilT/PilU"/>
</dbReference>